<keyword evidence="2" id="KW-0812">Transmembrane</keyword>
<organism evidence="3 4">
    <name type="scientific">Acinetobacter nectaris CIP 110549</name>
    <dbReference type="NCBI Taxonomy" id="1392540"/>
    <lineage>
        <taxon>Bacteria</taxon>
        <taxon>Pseudomonadati</taxon>
        <taxon>Pseudomonadota</taxon>
        <taxon>Gammaproteobacteria</taxon>
        <taxon>Moraxellales</taxon>
        <taxon>Moraxellaceae</taxon>
        <taxon>Acinetobacter</taxon>
    </lineage>
</organism>
<evidence type="ECO:0000256" key="1">
    <source>
        <dbReference type="ARBA" id="ARBA00022481"/>
    </source>
</evidence>
<evidence type="ECO:0008006" key="5">
    <source>
        <dbReference type="Google" id="ProtNLM"/>
    </source>
</evidence>
<evidence type="ECO:0000313" key="3">
    <source>
        <dbReference type="EMBL" id="ESK38315.1"/>
    </source>
</evidence>
<dbReference type="EMBL" id="AYER01000007">
    <property type="protein sequence ID" value="ESK38315.1"/>
    <property type="molecule type" value="Genomic_DNA"/>
</dbReference>
<dbReference type="InterPro" id="IPR000983">
    <property type="entry name" value="Bac_GSPG_pilin"/>
</dbReference>
<dbReference type="STRING" id="1392540.P256_01848"/>
<dbReference type="PANTHER" id="PTHR30093:SF47">
    <property type="entry name" value="TYPE IV PILUS NON-CORE MINOR PILIN PILE"/>
    <property type="match status" value="1"/>
</dbReference>
<gene>
    <name evidence="3" type="ORF">P256_01848</name>
</gene>
<dbReference type="PANTHER" id="PTHR30093">
    <property type="entry name" value="GENERAL SECRETION PATHWAY PROTEIN G"/>
    <property type="match status" value="1"/>
</dbReference>
<evidence type="ECO:0000313" key="4">
    <source>
        <dbReference type="Proteomes" id="UP000023785"/>
    </source>
</evidence>
<reference evidence="3 4" key="1">
    <citation type="submission" date="2013-10" db="EMBL/GenBank/DDBJ databases">
        <title>The Genome Sequence of Acinetobacter nectaris CIP 110549.</title>
        <authorList>
            <consortium name="The Broad Institute Genomics Platform"/>
            <consortium name="The Broad Institute Genome Sequencing Center for Infectious Disease"/>
            <person name="Cerqueira G."/>
            <person name="Feldgarden M."/>
            <person name="Courvalin P."/>
            <person name="Grillot-Courvalin C."/>
            <person name="Clermont D."/>
            <person name="Rocha E."/>
            <person name="Yoon E.-J."/>
            <person name="Nemec A."/>
            <person name="Young S.K."/>
            <person name="Zeng Q."/>
            <person name="Gargeya S."/>
            <person name="Fitzgerald M."/>
            <person name="Abouelleil A."/>
            <person name="Alvarado L."/>
            <person name="Berlin A.M."/>
            <person name="Chapman S.B."/>
            <person name="Gainer-Dewar J."/>
            <person name="Goldberg J."/>
            <person name="Gnerre S."/>
            <person name="Griggs A."/>
            <person name="Gujja S."/>
            <person name="Hansen M."/>
            <person name="Howarth C."/>
            <person name="Imamovic A."/>
            <person name="Ireland A."/>
            <person name="Larimer J."/>
            <person name="McCowan C."/>
            <person name="Murphy C."/>
            <person name="Pearson M."/>
            <person name="Poon T.W."/>
            <person name="Priest M."/>
            <person name="Roberts A."/>
            <person name="Saif S."/>
            <person name="Shea T."/>
            <person name="Sykes S."/>
            <person name="Wortman J."/>
            <person name="Nusbaum C."/>
            <person name="Birren B."/>
        </authorList>
    </citation>
    <scope>NUCLEOTIDE SEQUENCE [LARGE SCALE GENOMIC DNA]</scope>
    <source>
        <strain evidence="3 4">CIP 110549</strain>
    </source>
</reference>
<dbReference type="GO" id="GO:0015628">
    <property type="term" value="P:protein secretion by the type II secretion system"/>
    <property type="evidence" value="ECO:0007669"/>
    <property type="project" value="InterPro"/>
</dbReference>
<dbReference type="Proteomes" id="UP000023785">
    <property type="component" value="Unassembled WGS sequence"/>
</dbReference>
<dbReference type="OrthoDB" id="6713246at2"/>
<keyword evidence="2" id="KW-1133">Transmembrane helix</keyword>
<dbReference type="InterPro" id="IPR012902">
    <property type="entry name" value="N_methyl_site"/>
</dbReference>
<dbReference type="InterPro" id="IPR031982">
    <property type="entry name" value="PilE-like"/>
</dbReference>
<feature type="transmembrane region" description="Helical" evidence="2">
    <location>
        <begin position="7"/>
        <end position="28"/>
    </location>
</feature>
<dbReference type="Pfam" id="PF16732">
    <property type="entry name" value="ComP_DUS"/>
    <property type="match status" value="1"/>
</dbReference>
<protein>
    <recommendedName>
        <fullName evidence="5">Prepilin-type N-terminal cleavage/methylation domain-containing protein</fullName>
    </recommendedName>
</protein>
<dbReference type="HOGENOM" id="CLU_091705_1_0_6"/>
<dbReference type="Pfam" id="PF07963">
    <property type="entry name" value="N_methyl"/>
    <property type="match status" value="1"/>
</dbReference>
<dbReference type="SUPFAM" id="SSF54523">
    <property type="entry name" value="Pili subunits"/>
    <property type="match status" value="1"/>
</dbReference>
<keyword evidence="2" id="KW-0472">Membrane</keyword>
<name>V2TQP4_9GAMM</name>
<comment type="caution">
    <text evidence="3">The sequence shown here is derived from an EMBL/GenBank/DDBJ whole genome shotgun (WGS) entry which is preliminary data.</text>
</comment>
<dbReference type="PATRIC" id="fig|1392540.3.peg.1783"/>
<keyword evidence="4" id="KW-1185">Reference proteome</keyword>
<sequence length="163" mass="18042">MYLKKNGFTLLELMIVVVIVAILAAIAIPSYQSYVRRTNESMAMQEMQQIAIWLERYKARNFSYKGANPPRTDTINIPTYSTNKLCSGGTYGGTFTIQLCEKQAGGSYSALKNSSIGQSWAMRSETTDPNNYTLLLTSSGLRCKNKASSNVTFETCGTGSENW</sequence>
<evidence type="ECO:0000256" key="2">
    <source>
        <dbReference type="SAM" id="Phobius"/>
    </source>
</evidence>
<dbReference type="GO" id="GO:0043683">
    <property type="term" value="P:type IV pilus assembly"/>
    <property type="evidence" value="ECO:0007669"/>
    <property type="project" value="InterPro"/>
</dbReference>
<keyword evidence="1" id="KW-0488">Methylation</keyword>
<dbReference type="AlphaFoldDB" id="V2TQP4"/>
<dbReference type="InterPro" id="IPR045584">
    <property type="entry name" value="Pilin-like"/>
</dbReference>
<dbReference type="GO" id="GO:0015627">
    <property type="term" value="C:type II protein secretion system complex"/>
    <property type="evidence" value="ECO:0007669"/>
    <property type="project" value="InterPro"/>
</dbReference>
<dbReference type="RefSeq" id="WP_023273472.1">
    <property type="nucleotide sequence ID" value="NZ_KI530734.1"/>
</dbReference>
<accession>V2TQP4</accession>
<dbReference type="eggNOG" id="COG4968">
    <property type="taxonomic scope" value="Bacteria"/>
</dbReference>
<dbReference type="Gene3D" id="3.30.700.10">
    <property type="entry name" value="Glycoprotein, Type 4 Pilin"/>
    <property type="match status" value="1"/>
</dbReference>
<proteinExistence type="predicted"/>
<dbReference type="NCBIfam" id="TIGR02532">
    <property type="entry name" value="IV_pilin_GFxxxE"/>
    <property type="match status" value="1"/>
</dbReference>
<dbReference type="PRINTS" id="PR00813">
    <property type="entry name" value="BCTERIALGSPG"/>
</dbReference>